<feature type="transmembrane region" description="Helical" evidence="1">
    <location>
        <begin position="90"/>
        <end position="112"/>
    </location>
</feature>
<evidence type="ECO:0000313" key="3">
    <source>
        <dbReference type="Proteomes" id="UP001597097"/>
    </source>
</evidence>
<dbReference type="EMBL" id="JBHUCM010000019">
    <property type="protein sequence ID" value="MFD1540845.1"/>
    <property type="molecule type" value="Genomic_DNA"/>
</dbReference>
<feature type="transmembrane region" description="Helical" evidence="1">
    <location>
        <begin position="152"/>
        <end position="172"/>
    </location>
</feature>
<protein>
    <submittedName>
        <fullName evidence="2">DUF2306 domain-containing protein</fullName>
    </submittedName>
</protein>
<dbReference type="Proteomes" id="UP001597097">
    <property type="component" value="Unassembled WGS sequence"/>
</dbReference>
<sequence>MKESLNAPAGSPARRAGWAAMTVLAAAVVVLTSPYLTLDPDVFLEPQKAVYLARQGSLFLHVAGGVVALALGPAQFVSRLRRRFPAVHRFTGRVYLTGALAAGVGGLLLAPTSYTGPVAALGFGTLAVLMLLTAVAAFVSIRRRQVDRHRIWITRSYALIFAAVTFRLWLIVLRMSGVPFDDAYVWGAWLSWMINLLVAELVIRTTWPAGGRPERTAG</sequence>
<dbReference type="RefSeq" id="WP_219537126.1">
    <property type="nucleotide sequence ID" value="NZ_JAHKRM010000035.1"/>
</dbReference>
<keyword evidence="1" id="KW-1133">Transmembrane helix</keyword>
<keyword evidence="1" id="KW-0472">Membrane</keyword>
<dbReference type="InterPro" id="IPR018750">
    <property type="entry name" value="DUF2306_membrane"/>
</dbReference>
<keyword evidence="1" id="KW-0812">Transmembrane</keyword>
<proteinExistence type="predicted"/>
<feature type="transmembrane region" description="Helical" evidence="1">
    <location>
        <begin position="118"/>
        <end position="140"/>
    </location>
</feature>
<organism evidence="2 3">
    <name type="scientific">Nonomuraea guangzhouensis</name>
    <dbReference type="NCBI Taxonomy" id="1291555"/>
    <lineage>
        <taxon>Bacteria</taxon>
        <taxon>Bacillati</taxon>
        <taxon>Actinomycetota</taxon>
        <taxon>Actinomycetes</taxon>
        <taxon>Streptosporangiales</taxon>
        <taxon>Streptosporangiaceae</taxon>
        <taxon>Nonomuraea</taxon>
    </lineage>
</organism>
<evidence type="ECO:0000256" key="1">
    <source>
        <dbReference type="SAM" id="Phobius"/>
    </source>
</evidence>
<keyword evidence="3" id="KW-1185">Reference proteome</keyword>
<comment type="caution">
    <text evidence="2">The sequence shown here is derived from an EMBL/GenBank/DDBJ whole genome shotgun (WGS) entry which is preliminary data.</text>
</comment>
<name>A0ABW4GDF7_9ACTN</name>
<dbReference type="Pfam" id="PF10067">
    <property type="entry name" value="DUF2306"/>
    <property type="match status" value="1"/>
</dbReference>
<accession>A0ABW4GDF7</accession>
<feature type="transmembrane region" description="Helical" evidence="1">
    <location>
        <begin position="58"/>
        <end position="78"/>
    </location>
</feature>
<feature type="transmembrane region" description="Helical" evidence="1">
    <location>
        <begin position="184"/>
        <end position="203"/>
    </location>
</feature>
<reference evidence="3" key="1">
    <citation type="journal article" date="2019" name="Int. J. Syst. Evol. Microbiol.">
        <title>The Global Catalogue of Microorganisms (GCM) 10K type strain sequencing project: providing services to taxonomists for standard genome sequencing and annotation.</title>
        <authorList>
            <consortium name="The Broad Institute Genomics Platform"/>
            <consortium name="The Broad Institute Genome Sequencing Center for Infectious Disease"/>
            <person name="Wu L."/>
            <person name="Ma J."/>
        </authorList>
    </citation>
    <scope>NUCLEOTIDE SEQUENCE [LARGE SCALE GENOMIC DNA]</scope>
    <source>
        <strain evidence="3">CGMCC 1.15399</strain>
    </source>
</reference>
<evidence type="ECO:0000313" key="2">
    <source>
        <dbReference type="EMBL" id="MFD1540845.1"/>
    </source>
</evidence>
<feature type="transmembrane region" description="Helical" evidence="1">
    <location>
        <begin position="16"/>
        <end position="38"/>
    </location>
</feature>
<gene>
    <name evidence="2" type="ORF">ACFSJ0_27560</name>
</gene>